<reference evidence="2 3" key="1">
    <citation type="submission" date="2017-11" db="EMBL/GenBank/DDBJ databases">
        <title>Genome sequence of Entomoplasma lucivorax PIPN-2 (ATCC 49196).</title>
        <authorList>
            <person name="Lo W.-S."/>
            <person name="Gasparich G.E."/>
            <person name="Kuo C.-H."/>
        </authorList>
    </citation>
    <scope>NUCLEOTIDE SEQUENCE [LARGE SCALE GENOMIC DNA]</scope>
    <source>
        <strain evidence="2 3">PIPN-2</strain>
    </source>
</reference>
<feature type="transmembrane region" description="Helical" evidence="1">
    <location>
        <begin position="6"/>
        <end position="29"/>
    </location>
</feature>
<sequence length="192" mass="22739">MSWEKWVILIIVAIVFICGLSFFSFLYIANKRKRNFHNLSAMITKIETNYNLIPTKQIVDSVFEIKIFDQNLDIYIEKSAYIEKSRINNSLMIFNAYLDLNRNKNQEVTSTNGTIQFDRDKQMITFVVPGQSKQVFKLQEIFYLQTAYDFKTGALILEIITYHGQNSGKFQFLFEKQLYLFNQFLFDLVQQK</sequence>
<evidence type="ECO:0000313" key="2">
    <source>
        <dbReference type="EMBL" id="PPE05752.1"/>
    </source>
</evidence>
<evidence type="ECO:0000313" key="3">
    <source>
        <dbReference type="Proteomes" id="UP000237865"/>
    </source>
</evidence>
<evidence type="ECO:0000256" key="1">
    <source>
        <dbReference type="SAM" id="Phobius"/>
    </source>
</evidence>
<proteinExistence type="predicted"/>
<gene>
    <name evidence="2" type="ORF">ELUCI_v1c00390</name>
</gene>
<keyword evidence="3" id="KW-1185">Reference proteome</keyword>
<keyword evidence="1" id="KW-1133">Transmembrane helix</keyword>
<comment type="caution">
    <text evidence="2">The sequence shown here is derived from an EMBL/GenBank/DDBJ whole genome shotgun (WGS) entry which is preliminary data.</text>
</comment>
<evidence type="ECO:0008006" key="4">
    <source>
        <dbReference type="Google" id="ProtNLM"/>
    </source>
</evidence>
<dbReference type="RefSeq" id="WP_028126540.1">
    <property type="nucleotide sequence ID" value="NZ_PHNE01000001.1"/>
</dbReference>
<protein>
    <recommendedName>
        <fullName evidence="4">Transmembrane protein</fullName>
    </recommendedName>
</protein>
<organism evidence="2 3">
    <name type="scientific">Williamsoniiplasma lucivorax</name>
    <dbReference type="NCBI Taxonomy" id="209274"/>
    <lineage>
        <taxon>Bacteria</taxon>
        <taxon>Bacillati</taxon>
        <taxon>Mycoplasmatota</taxon>
        <taxon>Mollicutes</taxon>
        <taxon>Entomoplasmatales</taxon>
        <taxon>Williamsoniiplasma</taxon>
    </lineage>
</organism>
<accession>A0A2S5REW0</accession>
<dbReference type="AlphaFoldDB" id="A0A2S5REW0"/>
<dbReference type="Proteomes" id="UP000237865">
    <property type="component" value="Unassembled WGS sequence"/>
</dbReference>
<keyword evidence="1" id="KW-0472">Membrane</keyword>
<name>A0A2S5REW0_9MOLU</name>
<keyword evidence="1" id="KW-0812">Transmembrane</keyword>
<dbReference type="EMBL" id="PHNE01000001">
    <property type="protein sequence ID" value="PPE05752.1"/>
    <property type="molecule type" value="Genomic_DNA"/>
</dbReference>